<feature type="compositionally biased region" description="Basic and acidic residues" evidence="1">
    <location>
        <begin position="1"/>
        <end position="23"/>
    </location>
</feature>
<proteinExistence type="predicted"/>
<dbReference type="InterPro" id="IPR050951">
    <property type="entry name" value="Retrovirus_Pol_polyprotein"/>
</dbReference>
<keyword evidence="4" id="KW-1185">Reference proteome</keyword>
<dbReference type="OrthoDB" id="3250101at2759"/>
<accession>A0A9Q3FSV3</accession>
<feature type="compositionally biased region" description="Acidic residues" evidence="1">
    <location>
        <begin position="24"/>
        <end position="33"/>
    </location>
</feature>
<dbReference type="Gene3D" id="3.30.70.270">
    <property type="match status" value="2"/>
</dbReference>
<sequence length="539" mass="61681">MSKKWKSNEIDIEKEPDVEKEDNIIEDNSDDESSIFSESSKDIENINSTFDILESYSHLPQLSNGQLDLSKFQDAQLMKTKPHRGKIYTAGNSCITEVVIVNKPTKILLGPGAFCSCVGKSFLNTCVPNFEDHLLPIDGIKFNRETNPMNALGIFETNVIFPHINRNLRITVEFRVMENCSITINKVAPVNVELERFKSGQLNEAEISLHLTASQENEIFTLLFDHKKTFSSEKEPLGELVGHEVDIIFNIERPYPPLLRRPAYPASPKSREALEIHIKELLYLGGIRKVGHNEEVEITTPDIVAWQNVKSSMVGDFRALNTYTVPDRYPIPKIQISLTQISQAVYITTMDALKGFHQNVVTPRERRYLRIIVTCGVYEYLRMPFGIKNATSQFQRMINEIFPEGLSEQWLITYIYDIIVFLKTWEEHMYRLSRVLTKIQCVNIKISSKKCHFGFEELKALGNVVSGLSLGIDKNKVAAVFLKPMRKNKKKIQLLLGFAGYYRKHIKDFASIARPLCKLCDKDTVFEMTVDRVKAFESL</sequence>
<comment type="caution">
    <text evidence="3">The sequence shown here is derived from an EMBL/GenBank/DDBJ whole genome shotgun (WGS) entry which is preliminary data.</text>
</comment>
<reference evidence="3" key="1">
    <citation type="submission" date="2021-03" db="EMBL/GenBank/DDBJ databases">
        <title>Draft genome sequence of rust myrtle Austropuccinia psidii MF-1, a brazilian biotype.</title>
        <authorList>
            <person name="Quecine M.C."/>
            <person name="Pachon D.M.R."/>
            <person name="Bonatelli M.L."/>
            <person name="Correr F.H."/>
            <person name="Franceschini L.M."/>
            <person name="Leite T.F."/>
            <person name="Margarido G.R.A."/>
            <person name="Almeida C.A."/>
            <person name="Ferrarezi J.A."/>
            <person name="Labate C.A."/>
        </authorList>
    </citation>
    <scope>NUCLEOTIDE SEQUENCE</scope>
    <source>
        <strain evidence="3">MF-1</strain>
    </source>
</reference>
<evidence type="ECO:0000259" key="2">
    <source>
        <dbReference type="Pfam" id="PF00078"/>
    </source>
</evidence>
<protein>
    <recommendedName>
        <fullName evidence="2">Reverse transcriptase domain-containing protein</fullName>
    </recommendedName>
</protein>
<feature type="domain" description="Reverse transcriptase" evidence="2">
    <location>
        <begin position="315"/>
        <end position="462"/>
    </location>
</feature>
<dbReference type="InterPro" id="IPR043128">
    <property type="entry name" value="Rev_trsase/Diguanyl_cyclase"/>
</dbReference>
<dbReference type="InterPro" id="IPR043502">
    <property type="entry name" value="DNA/RNA_pol_sf"/>
</dbReference>
<dbReference type="AlphaFoldDB" id="A0A9Q3FSV3"/>
<feature type="region of interest" description="Disordered" evidence="1">
    <location>
        <begin position="1"/>
        <end position="38"/>
    </location>
</feature>
<dbReference type="PANTHER" id="PTHR37984:SF5">
    <property type="entry name" value="PROTEIN NYNRIN-LIKE"/>
    <property type="match status" value="1"/>
</dbReference>
<dbReference type="Proteomes" id="UP000765509">
    <property type="component" value="Unassembled WGS sequence"/>
</dbReference>
<dbReference type="SUPFAM" id="SSF56672">
    <property type="entry name" value="DNA/RNA polymerases"/>
    <property type="match status" value="1"/>
</dbReference>
<evidence type="ECO:0000256" key="1">
    <source>
        <dbReference type="SAM" id="MobiDB-lite"/>
    </source>
</evidence>
<dbReference type="Gene3D" id="3.10.10.10">
    <property type="entry name" value="HIV Type 1 Reverse Transcriptase, subunit A, domain 1"/>
    <property type="match status" value="1"/>
</dbReference>
<dbReference type="PANTHER" id="PTHR37984">
    <property type="entry name" value="PROTEIN CBG26694"/>
    <property type="match status" value="1"/>
</dbReference>
<name>A0A9Q3FSV3_9BASI</name>
<dbReference type="CDD" id="cd01647">
    <property type="entry name" value="RT_LTR"/>
    <property type="match status" value="1"/>
</dbReference>
<dbReference type="EMBL" id="AVOT02050664">
    <property type="protein sequence ID" value="MBW0545701.1"/>
    <property type="molecule type" value="Genomic_DNA"/>
</dbReference>
<evidence type="ECO:0000313" key="3">
    <source>
        <dbReference type="EMBL" id="MBW0545701.1"/>
    </source>
</evidence>
<gene>
    <name evidence="3" type="ORF">O181_085416</name>
</gene>
<dbReference type="InterPro" id="IPR000477">
    <property type="entry name" value="RT_dom"/>
</dbReference>
<dbReference type="Pfam" id="PF00078">
    <property type="entry name" value="RVT_1"/>
    <property type="match status" value="1"/>
</dbReference>
<evidence type="ECO:0000313" key="4">
    <source>
        <dbReference type="Proteomes" id="UP000765509"/>
    </source>
</evidence>
<organism evidence="3 4">
    <name type="scientific">Austropuccinia psidii MF-1</name>
    <dbReference type="NCBI Taxonomy" id="1389203"/>
    <lineage>
        <taxon>Eukaryota</taxon>
        <taxon>Fungi</taxon>
        <taxon>Dikarya</taxon>
        <taxon>Basidiomycota</taxon>
        <taxon>Pucciniomycotina</taxon>
        <taxon>Pucciniomycetes</taxon>
        <taxon>Pucciniales</taxon>
        <taxon>Sphaerophragmiaceae</taxon>
        <taxon>Austropuccinia</taxon>
    </lineage>
</organism>